<evidence type="ECO:0000313" key="3">
    <source>
        <dbReference type="Proteomes" id="UP000054270"/>
    </source>
</evidence>
<dbReference type="OrthoDB" id="3225557at2759"/>
<dbReference type="Proteomes" id="UP000054270">
    <property type="component" value="Unassembled WGS sequence"/>
</dbReference>
<evidence type="ECO:0000259" key="1">
    <source>
        <dbReference type="Pfam" id="PF20149"/>
    </source>
</evidence>
<dbReference type="AlphaFoldDB" id="A0A0D2NW42"/>
<feature type="domain" description="DUF6532" evidence="1">
    <location>
        <begin position="28"/>
        <end position="251"/>
    </location>
</feature>
<evidence type="ECO:0000313" key="2">
    <source>
        <dbReference type="EMBL" id="KJA23034.1"/>
    </source>
</evidence>
<proteinExistence type="predicted"/>
<keyword evidence="3" id="KW-1185">Reference proteome</keyword>
<accession>A0A0D2NW42</accession>
<dbReference type="EMBL" id="KN817545">
    <property type="protein sequence ID" value="KJA23034.1"/>
    <property type="molecule type" value="Genomic_DNA"/>
</dbReference>
<feature type="non-terminal residue" evidence="2">
    <location>
        <position position="1"/>
    </location>
</feature>
<gene>
    <name evidence="2" type="ORF">HYPSUDRAFT_138140</name>
</gene>
<name>A0A0D2NW42_HYPSF</name>
<dbReference type="STRING" id="945553.A0A0D2NW42"/>
<reference evidence="3" key="1">
    <citation type="submission" date="2014-04" db="EMBL/GenBank/DDBJ databases">
        <title>Evolutionary Origins and Diversification of the Mycorrhizal Mutualists.</title>
        <authorList>
            <consortium name="DOE Joint Genome Institute"/>
            <consortium name="Mycorrhizal Genomics Consortium"/>
            <person name="Kohler A."/>
            <person name="Kuo A."/>
            <person name="Nagy L.G."/>
            <person name="Floudas D."/>
            <person name="Copeland A."/>
            <person name="Barry K.W."/>
            <person name="Cichocki N."/>
            <person name="Veneault-Fourrey C."/>
            <person name="LaButti K."/>
            <person name="Lindquist E.A."/>
            <person name="Lipzen A."/>
            <person name="Lundell T."/>
            <person name="Morin E."/>
            <person name="Murat C."/>
            <person name="Riley R."/>
            <person name="Ohm R."/>
            <person name="Sun H."/>
            <person name="Tunlid A."/>
            <person name="Henrissat B."/>
            <person name="Grigoriev I.V."/>
            <person name="Hibbett D.S."/>
            <person name="Martin F."/>
        </authorList>
    </citation>
    <scope>NUCLEOTIDE SEQUENCE [LARGE SCALE GENOMIC DNA]</scope>
    <source>
        <strain evidence="3">FD-334 SS-4</strain>
    </source>
</reference>
<protein>
    <recommendedName>
        <fullName evidence="1">DUF6532 domain-containing protein</fullName>
    </recommendedName>
</protein>
<organism evidence="2 3">
    <name type="scientific">Hypholoma sublateritium (strain FD-334 SS-4)</name>
    <dbReference type="NCBI Taxonomy" id="945553"/>
    <lineage>
        <taxon>Eukaryota</taxon>
        <taxon>Fungi</taxon>
        <taxon>Dikarya</taxon>
        <taxon>Basidiomycota</taxon>
        <taxon>Agaricomycotina</taxon>
        <taxon>Agaricomycetes</taxon>
        <taxon>Agaricomycetidae</taxon>
        <taxon>Agaricales</taxon>
        <taxon>Agaricineae</taxon>
        <taxon>Strophariaceae</taxon>
        <taxon>Hypholoma</taxon>
    </lineage>
</organism>
<dbReference type="Pfam" id="PF20149">
    <property type="entry name" value="DUF6532"/>
    <property type="match status" value="1"/>
</dbReference>
<dbReference type="InterPro" id="IPR045341">
    <property type="entry name" value="DUF6532"/>
</dbReference>
<dbReference type="OMA" id="EFYISSH"/>
<sequence length="275" mass="31504">DHWPDYTDIAPGGLCDQLILIRALCRDAIHILELTLVTQEAWPELHRAAEYRVEVFSQAAKVLQKTDARYRDFRKRIVKDEEYASSVGAWIADRLPLARGPARVHALNEIAVFQLGIGPACVMRVKALFSHKTYVYPGHWDTNAKGETVWVVKGKEMYQNPAITCVLRSVYFGSFSALGYKFKEFYISSHPDESDPELTIPLVALAATGVHTALDSWKTGRYNKHDTKLNKFSGDMFKTIYQHHIKHLEDLKENHLAYFHRTMSQIYTAVVYVYI</sequence>